<protein>
    <recommendedName>
        <fullName evidence="3">LRR domain containing protein</fullName>
    </recommendedName>
</protein>
<dbReference type="EMBL" id="JXTB01000660">
    <property type="protein sequence ID" value="PON34424.1"/>
    <property type="molecule type" value="Genomic_DNA"/>
</dbReference>
<comment type="caution">
    <text evidence="1">The sequence shown here is derived from an EMBL/GenBank/DDBJ whole genome shotgun (WGS) entry which is preliminary data.</text>
</comment>
<dbReference type="Proteomes" id="UP000237105">
    <property type="component" value="Unassembled WGS sequence"/>
</dbReference>
<evidence type="ECO:0000313" key="1">
    <source>
        <dbReference type="EMBL" id="PON34424.1"/>
    </source>
</evidence>
<sequence>MGIQDHERLRAIELWNVFVENVREALDLKAMVKATMKDSNKLISGTFSTVYTVQPISISHFLDLGCPSVWIGSQLYTVINSLHPGRTLSHLTSFTIENYAFEDIMETFPDQGLLPTTISMLIICELDFLKSLDEKGFQELVSLKEPCIYDYPNLRTLPEEGLPIFLEDFRISDCRLWKEANFWPLVVEIEKSKLLDPSSGTPIVSAFAGSFGYIPLADNTFHKGVDLVKRVLNAPARGKILDQIIDMGLTMGLFWLVERKACSS</sequence>
<name>A0A2P5AD05_PARAD</name>
<keyword evidence="2" id="KW-1185">Reference proteome</keyword>
<evidence type="ECO:0000313" key="2">
    <source>
        <dbReference type="Proteomes" id="UP000237105"/>
    </source>
</evidence>
<organism evidence="1 2">
    <name type="scientific">Parasponia andersonii</name>
    <name type="common">Sponia andersonii</name>
    <dbReference type="NCBI Taxonomy" id="3476"/>
    <lineage>
        <taxon>Eukaryota</taxon>
        <taxon>Viridiplantae</taxon>
        <taxon>Streptophyta</taxon>
        <taxon>Embryophyta</taxon>
        <taxon>Tracheophyta</taxon>
        <taxon>Spermatophyta</taxon>
        <taxon>Magnoliopsida</taxon>
        <taxon>eudicotyledons</taxon>
        <taxon>Gunneridae</taxon>
        <taxon>Pentapetalae</taxon>
        <taxon>rosids</taxon>
        <taxon>fabids</taxon>
        <taxon>Rosales</taxon>
        <taxon>Cannabaceae</taxon>
        <taxon>Parasponia</taxon>
    </lineage>
</organism>
<dbReference type="OrthoDB" id="10506479at2759"/>
<gene>
    <name evidence="1" type="ORF">PanWU01x14_344540</name>
</gene>
<accession>A0A2P5AD05</accession>
<reference evidence="2" key="1">
    <citation type="submission" date="2016-06" db="EMBL/GenBank/DDBJ databases">
        <title>Parallel loss of symbiosis genes in relatives of nitrogen-fixing non-legume Parasponia.</title>
        <authorList>
            <person name="Van Velzen R."/>
            <person name="Holmer R."/>
            <person name="Bu F."/>
            <person name="Rutten L."/>
            <person name="Van Zeijl A."/>
            <person name="Liu W."/>
            <person name="Santuari L."/>
            <person name="Cao Q."/>
            <person name="Sharma T."/>
            <person name="Shen D."/>
            <person name="Roswanjaya Y."/>
            <person name="Wardhani T."/>
            <person name="Kalhor M.S."/>
            <person name="Jansen J."/>
            <person name="Van den Hoogen J."/>
            <person name="Gungor B."/>
            <person name="Hartog M."/>
            <person name="Hontelez J."/>
            <person name="Verver J."/>
            <person name="Yang W.-C."/>
            <person name="Schijlen E."/>
            <person name="Repin R."/>
            <person name="Schilthuizen M."/>
            <person name="Schranz E."/>
            <person name="Heidstra R."/>
            <person name="Miyata K."/>
            <person name="Fedorova E."/>
            <person name="Kohlen W."/>
            <person name="Bisseling T."/>
            <person name="Smit S."/>
            <person name="Geurts R."/>
        </authorList>
    </citation>
    <scope>NUCLEOTIDE SEQUENCE [LARGE SCALE GENOMIC DNA]</scope>
    <source>
        <strain evidence="2">cv. WU1-14</strain>
    </source>
</reference>
<proteinExistence type="predicted"/>
<dbReference type="STRING" id="3476.A0A2P5AD05"/>
<dbReference type="AlphaFoldDB" id="A0A2P5AD05"/>
<evidence type="ECO:0008006" key="3">
    <source>
        <dbReference type="Google" id="ProtNLM"/>
    </source>
</evidence>